<dbReference type="InterPro" id="IPR039218">
    <property type="entry name" value="REM_fam"/>
</dbReference>
<feature type="compositionally biased region" description="Basic and acidic residues" evidence="7">
    <location>
        <begin position="410"/>
        <end position="421"/>
    </location>
</feature>
<dbReference type="AlphaFoldDB" id="A0A7G2F560"/>
<feature type="domain" description="TF-B3" evidence="8">
    <location>
        <begin position="169"/>
        <end position="265"/>
    </location>
</feature>
<gene>
    <name evidence="9" type="ORF">AT9943_LOCUS17233</name>
</gene>
<evidence type="ECO:0000256" key="5">
    <source>
        <dbReference type="ARBA" id="ARBA00023242"/>
    </source>
</evidence>
<feature type="compositionally biased region" description="Acidic residues" evidence="7">
    <location>
        <begin position="583"/>
        <end position="597"/>
    </location>
</feature>
<keyword evidence="3" id="KW-0238">DNA-binding</keyword>
<keyword evidence="2" id="KW-0805">Transcription regulation</keyword>
<evidence type="ECO:0000259" key="8">
    <source>
        <dbReference type="PROSITE" id="PS50863"/>
    </source>
</evidence>
<reference evidence="9 10" key="1">
    <citation type="submission" date="2020-09" db="EMBL/GenBank/DDBJ databases">
        <authorList>
            <person name="Ashkenazy H."/>
        </authorList>
    </citation>
    <scope>NUCLEOTIDE SEQUENCE [LARGE SCALE GENOMIC DNA]</scope>
    <source>
        <strain evidence="10">cv. Cdm-0</strain>
    </source>
</reference>
<dbReference type="PROSITE" id="PS50863">
    <property type="entry name" value="B3"/>
    <property type="match status" value="5"/>
</dbReference>
<feature type="domain" description="TF-B3" evidence="8">
    <location>
        <begin position="620"/>
        <end position="716"/>
    </location>
</feature>
<evidence type="ECO:0000256" key="6">
    <source>
        <dbReference type="SAM" id="Coils"/>
    </source>
</evidence>
<feature type="domain" description="TF-B3" evidence="8">
    <location>
        <begin position="478"/>
        <end position="570"/>
    </location>
</feature>
<evidence type="ECO:0000313" key="9">
    <source>
        <dbReference type="EMBL" id="CAD5329652.1"/>
    </source>
</evidence>
<evidence type="ECO:0000256" key="2">
    <source>
        <dbReference type="ARBA" id="ARBA00023015"/>
    </source>
</evidence>
<name>A0A7G2F560_ARATH</name>
<evidence type="ECO:0000256" key="7">
    <source>
        <dbReference type="SAM" id="MobiDB-lite"/>
    </source>
</evidence>
<feature type="region of interest" description="Disordered" evidence="7">
    <location>
        <begin position="854"/>
        <end position="895"/>
    </location>
</feature>
<keyword evidence="5" id="KW-0539">Nucleus</keyword>
<keyword evidence="4" id="KW-0804">Transcription</keyword>
<dbReference type="GO" id="GO:0003677">
    <property type="term" value="F:DNA binding"/>
    <property type="evidence" value="ECO:0007669"/>
    <property type="project" value="UniProtKB-KW"/>
</dbReference>
<dbReference type="SMART" id="SM01019">
    <property type="entry name" value="B3"/>
    <property type="match status" value="6"/>
</dbReference>
<feature type="compositionally biased region" description="Basic and acidic residues" evidence="7">
    <location>
        <begin position="432"/>
        <end position="442"/>
    </location>
</feature>
<dbReference type="InterPro" id="IPR003340">
    <property type="entry name" value="B3_DNA-bd"/>
</dbReference>
<dbReference type="PANTHER" id="PTHR31674">
    <property type="entry name" value="B3 DOMAIN-CONTAINING PROTEIN REM-LIKE 3-RELATED"/>
    <property type="match status" value="1"/>
</dbReference>
<dbReference type="InterPro" id="IPR015300">
    <property type="entry name" value="DNA-bd_pseudobarrel_sf"/>
</dbReference>
<feature type="coiled-coil region" evidence="6">
    <location>
        <begin position="924"/>
        <end position="951"/>
    </location>
</feature>
<feature type="region of interest" description="Disordered" evidence="7">
    <location>
        <begin position="408"/>
        <end position="465"/>
    </location>
</feature>
<evidence type="ECO:0000313" key="10">
    <source>
        <dbReference type="Proteomes" id="UP000516314"/>
    </source>
</evidence>
<feature type="domain" description="TF-B3" evidence="8">
    <location>
        <begin position="752"/>
        <end position="848"/>
    </location>
</feature>
<comment type="subcellular location">
    <subcellularLocation>
        <location evidence="1">Nucleus</location>
    </subcellularLocation>
</comment>
<evidence type="ECO:0000256" key="3">
    <source>
        <dbReference type="ARBA" id="ARBA00023125"/>
    </source>
</evidence>
<feature type="compositionally biased region" description="Acidic residues" evidence="7">
    <location>
        <begin position="115"/>
        <end position="145"/>
    </location>
</feature>
<evidence type="ECO:0000256" key="1">
    <source>
        <dbReference type="ARBA" id="ARBA00004123"/>
    </source>
</evidence>
<feature type="compositionally biased region" description="Low complexity" evidence="7">
    <location>
        <begin position="569"/>
        <end position="582"/>
    </location>
</feature>
<protein>
    <submittedName>
        <fullName evidence="9">(thale cress) hypothetical protein</fullName>
    </submittedName>
</protein>
<feature type="region of interest" description="Disordered" evidence="7">
    <location>
        <begin position="111"/>
        <end position="145"/>
    </location>
</feature>
<dbReference type="Pfam" id="PF02362">
    <property type="entry name" value="B3"/>
    <property type="match status" value="5"/>
</dbReference>
<dbReference type="Gene3D" id="2.40.330.10">
    <property type="entry name" value="DNA-binding pseudobarrel domain"/>
    <property type="match status" value="5"/>
</dbReference>
<proteinExistence type="predicted"/>
<sequence>MADPLIPSPTNKAFFIIDLSGQKSNPIIPTEFIWNHFNGKIQSTNMKLTSDASDRNWDVKLDGARFAGGWKDFSVSHSVRDDDLLSFRHDGGMVFHVSPFGRSFSQIQLISSSTSDDDDDERTVFDDDEDDDVGDDDDNSISEDDFCSKKISSKKRARKETESSSDKSYLVAHVTPSSLLRDNMCVLSKFARSNGLDRRECEIDLRDEHEKSWTLLLRHNKKTGQAFMRGGWRSFCRNNGIKAGSICRFKLVQSGIKPVLQLCPNASSIPEGNSSKARKKRNVSEIEGDEIESENCSETIPLNQNKILTFDLKPYVFRSCQFFLPASFARENGIVEAGEVTVLNKDGIEWKSHLVNIKGRDQFYIRGCQDFFVANGVKNVGDPFTLEVIRGGPSPILKICSKVKQAASSDGHKTADRKPRMTDQAPLAEEQTDNRVEKRAQVTEEGGPSRSTRADPGNLQQKQPCSISDHVKKVKQSIVDTLTDVRRFQSELKIIPDEFFTAHLEGKTGLTKLKLTSDASDRIWDVRLNGRRFAGGWDDFSAAHCLRDDDVLVFRLDVKMVFHVTPSGRSFSQMRTSSSSGDYDSDDDDDEAGDDDSDSKNISLKKKSRFEAESSSSEKYCLLGLTASNLRLNRVSFTKHFSRENGLTKRCCMIDLMNLSGESWTLGLRHNKRTDQAFIRGRWRSFCHANELKPGSFYRFKLVRNGTRPLLQLCSKVIPQGNFSNSKANGKANVSEKYSREDGSASTKQNKFLTVTLKHYMIQSGQLRLRRSFVRENGIKEAEEIILVDKNGVEWSSYVSSSKQRREFYMAHGWIRFCEANKLKTGETFTLEFVRGEGTTPMLKFCSEAKVKIEQEEAPEERGTPLPKRARVSAEVGHSRRTQAPNKSSDDPKILQRKQPLQPCSFSDQAKKVKQSIVNILTGIKRFRSELELKERNLEAALLEIDALGDKVSEINKILK</sequence>
<feature type="domain" description="TF-B3" evidence="8">
    <location>
        <begin position="11"/>
        <end position="103"/>
    </location>
</feature>
<dbReference type="Proteomes" id="UP000516314">
    <property type="component" value="Chromosome 4"/>
</dbReference>
<accession>A0A7G2F560</accession>
<dbReference type="GO" id="GO:0005634">
    <property type="term" value="C:nucleus"/>
    <property type="evidence" value="ECO:0007669"/>
    <property type="project" value="UniProtKB-SubCell"/>
</dbReference>
<evidence type="ECO:0000256" key="4">
    <source>
        <dbReference type="ARBA" id="ARBA00023163"/>
    </source>
</evidence>
<dbReference type="EMBL" id="LR881469">
    <property type="protein sequence ID" value="CAD5329652.1"/>
    <property type="molecule type" value="Genomic_DNA"/>
</dbReference>
<organism evidence="9 10">
    <name type="scientific">Arabidopsis thaliana</name>
    <name type="common">Mouse-ear cress</name>
    <dbReference type="NCBI Taxonomy" id="3702"/>
    <lineage>
        <taxon>Eukaryota</taxon>
        <taxon>Viridiplantae</taxon>
        <taxon>Streptophyta</taxon>
        <taxon>Embryophyta</taxon>
        <taxon>Tracheophyta</taxon>
        <taxon>Spermatophyta</taxon>
        <taxon>Magnoliopsida</taxon>
        <taxon>eudicotyledons</taxon>
        <taxon>Gunneridae</taxon>
        <taxon>Pentapetalae</taxon>
        <taxon>rosids</taxon>
        <taxon>malvids</taxon>
        <taxon>Brassicales</taxon>
        <taxon>Brassicaceae</taxon>
        <taxon>Camelineae</taxon>
        <taxon>Arabidopsis</taxon>
    </lineage>
</organism>
<dbReference type="CDD" id="cd10017">
    <property type="entry name" value="B3_DNA"/>
    <property type="match status" value="6"/>
</dbReference>
<dbReference type="SUPFAM" id="SSF101936">
    <property type="entry name" value="DNA-binding pseudobarrel domain"/>
    <property type="match status" value="6"/>
</dbReference>
<feature type="region of interest" description="Disordered" evidence="7">
    <location>
        <begin position="569"/>
        <end position="600"/>
    </location>
</feature>
<dbReference type="PANTHER" id="PTHR31674:SF18">
    <property type="entry name" value="B3 DOMAIN-CONTAINING PROTEIN REM4-RELATED"/>
    <property type="match status" value="1"/>
</dbReference>
<feature type="compositionally biased region" description="Basic and acidic residues" evidence="7">
    <location>
        <begin position="854"/>
        <end position="863"/>
    </location>
</feature>
<keyword evidence="6" id="KW-0175">Coiled coil</keyword>